<dbReference type="GO" id="GO:0005829">
    <property type="term" value="C:cytosol"/>
    <property type="evidence" value="ECO:0007669"/>
    <property type="project" value="TreeGrafter"/>
</dbReference>
<comment type="catalytic activity">
    <reaction evidence="4">
        <text>D-glyceraldehyde 3-phosphate = dihydroxyacetone phosphate</text>
        <dbReference type="Rhea" id="RHEA:18585"/>
        <dbReference type="ChEBI" id="CHEBI:57642"/>
        <dbReference type="ChEBI" id="CHEBI:59776"/>
        <dbReference type="EC" id="5.3.1.1"/>
    </reaction>
</comment>
<dbReference type="OrthoDB" id="1690066at2759"/>
<dbReference type="SUPFAM" id="SSF51351">
    <property type="entry name" value="Triosephosphate isomerase (TIM)"/>
    <property type="match status" value="1"/>
</dbReference>
<evidence type="ECO:0000313" key="5">
    <source>
        <dbReference type="EMBL" id="GIQ89311.1"/>
    </source>
</evidence>
<keyword evidence="4" id="KW-0324">Glycolysis</keyword>
<dbReference type="Pfam" id="PF00121">
    <property type="entry name" value="TIM"/>
    <property type="match status" value="1"/>
</dbReference>
<dbReference type="EC" id="5.3.1.1" evidence="4"/>
<accession>A0A9K3D5J0</accession>
<dbReference type="CDD" id="cd00311">
    <property type="entry name" value="TIM"/>
    <property type="match status" value="1"/>
</dbReference>
<keyword evidence="4" id="KW-0312">Gluconeogenesis</keyword>
<comment type="caution">
    <text evidence="5">The sequence shown here is derived from an EMBL/GenBank/DDBJ whole genome shotgun (WGS) entry which is preliminary data.</text>
</comment>
<feature type="non-terminal residue" evidence="5">
    <location>
        <position position="158"/>
    </location>
</feature>
<comment type="pathway">
    <text evidence="4">Carbohydrate degradation; glycolysis; D-glyceraldehyde 3-phosphate from glycerone phosphate: step 1/1.</text>
</comment>
<dbReference type="GO" id="GO:0006096">
    <property type="term" value="P:glycolytic process"/>
    <property type="evidence" value="ECO:0007669"/>
    <property type="project" value="UniProtKB-KW"/>
</dbReference>
<evidence type="ECO:0000256" key="1">
    <source>
        <dbReference type="ARBA" id="ARBA00007422"/>
    </source>
</evidence>
<gene>
    <name evidence="5" type="ORF">KIPB_011743</name>
</gene>
<dbReference type="InterPro" id="IPR000652">
    <property type="entry name" value="Triosephosphate_isomerase"/>
</dbReference>
<sequence>MARTPVLGGNWKCNGTKASVEKLVSVFNAGAFPAADMDIVIAPPAIHIGMVEASLTKRVELATQNCYVKPSGAYTGELSVPMIKDYGLNWVVLGHSERRNLPSIKESNEFVAEKTLVAIEGGLKVMLCCGESLEQRESGATEAVVAEQLAAVAAVLSE</sequence>
<comment type="similarity">
    <text evidence="1 4">Belongs to the triosephosphate isomerase family.</text>
</comment>
<reference evidence="5 6" key="1">
    <citation type="journal article" date="2018" name="PLoS ONE">
        <title>The draft genome of Kipferlia bialata reveals reductive genome evolution in fornicate parasites.</title>
        <authorList>
            <person name="Tanifuji G."/>
            <person name="Takabayashi S."/>
            <person name="Kume K."/>
            <person name="Takagi M."/>
            <person name="Nakayama T."/>
            <person name="Kamikawa R."/>
            <person name="Inagaki Y."/>
            <person name="Hashimoto T."/>
        </authorList>
    </citation>
    <scope>NUCLEOTIDE SEQUENCE [LARGE SCALE GENOMIC DNA]</scope>
    <source>
        <strain evidence="5">NY0173</strain>
    </source>
</reference>
<name>A0A9K3D5J0_9EUKA</name>
<dbReference type="PROSITE" id="PS51440">
    <property type="entry name" value="TIM_2"/>
    <property type="match status" value="1"/>
</dbReference>
<dbReference type="EMBL" id="BDIP01004909">
    <property type="protein sequence ID" value="GIQ89311.1"/>
    <property type="molecule type" value="Genomic_DNA"/>
</dbReference>
<dbReference type="PANTHER" id="PTHR21139:SF2">
    <property type="entry name" value="TRIOSEPHOSPHATE ISOMERASE"/>
    <property type="match status" value="1"/>
</dbReference>
<proteinExistence type="inferred from homology"/>
<comment type="subunit">
    <text evidence="2">Homodimer.</text>
</comment>
<evidence type="ECO:0000256" key="2">
    <source>
        <dbReference type="ARBA" id="ARBA00011738"/>
    </source>
</evidence>
<dbReference type="GO" id="GO:0006094">
    <property type="term" value="P:gluconeogenesis"/>
    <property type="evidence" value="ECO:0007669"/>
    <property type="project" value="UniProtKB-KW"/>
</dbReference>
<dbReference type="Proteomes" id="UP000265618">
    <property type="component" value="Unassembled WGS sequence"/>
</dbReference>
<dbReference type="GO" id="GO:0019563">
    <property type="term" value="P:glycerol catabolic process"/>
    <property type="evidence" value="ECO:0007669"/>
    <property type="project" value="TreeGrafter"/>
</dbReference>
<dbReference type="GO" id="GO:0046166">
    <property type="term" value="P:glyceraldehyde-3-phosphate biosynthetic process"/>
    <property type="evidence" value="ECO:0007669"/>
    <property type="project" value="TreeGrafter"/>
</dbReference>
<protein>
    <recommendedName>
        <fullName evidence="4">Triosephosphate isomerase</fullName>
        <ecNumber evidence="4">5.3.1.1</ecNumber>
    </recommendedName>
</protein>
<dbReference type="InterPro" id="IPR035990">
    <property type="entry name" value="TIM_sf"/>
</dbReference>
<organism evidence="5 6">
    <name type="scientific">Kipferlia bialata</name>
    <dbReference type="NCBI Taxonomy" id="797122"/>
    <lineage>
        <taxon>Eukaryota</taxon>
        <taxon>Metamonada</taxon>
        <taxon>Carpediemonas-like organisms</taxon>
        <taxon>Kipferlia</taxon>
    </lineage>
</organism>
<evidence type="ECO:0000256" key="3">
    <source>
        <dbReference type="ARBA" id="ARBA00023235"/>
    </source>
</evidence>
<keyword evidence="6" id="KW-1185">Reference proteome</keyword>
<evidence type="ECO:0000256" key="4">
    <source>
        <dbReference type="RuleBase" id="RU363013"/>
    </source>
</evidence>
<keyword evidence="3 4" id="KW-0413">Isomerase</keyword>
<comment type="pathway">
    <text evidence="4">Carbohydrate biosynthesis; gluconeogenesis.</text>
</comment>
<evidence type="ECO:0000313" key="6">
    <source>
        <dbReference type="Proteomes" id="UP000265618"/>
    </source>
</evidence>
<dbReference type="PANTHER" id="PTHR21139">
    <property type="entry name" value="TRIOSEPHOSPHATE ISOMERASE"/>
    <property type="match status" value="1"/>
</dbReference>
<dbReference type="Gene3D" id="3.20.20.70">
    <property type="entry name" value="Aldolase class I"/>
    <property type="match status" value="1"/>
</dbReference>
<dbReference type="InterPro" id="IPR013785">
    <property type="entry name" value="Aldolase_TIM"/>
</dbReference>
<dbReference type="AlphaFoldDB" id="A0A9K3D5J0"/>
<dbReference type="GO" id="GO:0004807">
    <property type="term" value="F:triose-phosphate isomerase activity"/>
    <property type="evidence" value="ECO:0007669"/>
    <property type="project" value="UniProtKB-EC"/>
</dbReference>